<dbReference type="InterPro" id="IPR013783">
    <property type="entry name" value="Ig-like_fold"/>
</dbReference>
<dbReference type="InterPro" id="IPR036179">
    <property type="entry name" value="Ig-like_dom_sf"/>
</dbReference>
<protein>
    <submittedName>
        <fullName evidence="3">CSON004135 protein</fullName>
    </submittedName>
</protein>
<evidence type="ECO:0000259" key="2">
    <source>
        <dbReference type="PROSITE" id="PS50835"/>
    </source>
</evidence>
<proteinExistence type="predicted"/>
<dbReference type="FunFam" id="2.60.40.10:FF:000437">
    <property type="entry name" value="Beat-IIIc, isoform A"/>
    <property type="match status" value="1"/>
</dbReference>
<dbReference type="VEuPathDB" id="VectorBase:CSON004135"/>
<keyword evidence="1" id="KW-0812">Transmembrane</keyword>
<organism evidence="3">
    <name type="scientific">Culicoides sonorensis</name>
    <name type="common">Biting midge</name>
    <dbReference type="NCBI Taxonomy" id="179676"/>
    <lineage>
        <taxon>Eukaryota</taxon>
        <taxon>Metazoa</taxon>
        <taxon>Ecdysozoa</taxon>
        <taxon>Arthropoda</taxon>
        <taxon>Hexapoda</taxon>
        <taxon>Insecta</taxon>
        <taxon>Pterygota</taxon>
        <taxon>Neoptera</taxon>
        <taxon>Endopterygota</taxon>
        <taxon>Diptera</taxon>
        <taxon>Nematocera</taxon>
        <taxon>Chironomoidea</taxon>
        <taxon>Ceratopogonidae</taxon>
        <taxon>Ceratopogoninae</taxon>
        <taxon>Culicoides</taxon>
        <taxon>Monoculicoides</taxon>
    </lineage>
</organism>
<feature type="transmembrane region" description="Helical" evidence="1">
    <location>
        <begin position="279"/>
        <end position="300"/>
    </location>
</feature>
<dbReference type="InterPro" id="IPR007110">
    <property type="entry name" value="Ig-like_dom"/>
</dbReference>
<dbReference type="GO" id="GO:0008045">
    <property type="term" value="P:motor neuron axon guidance"/>
    <property type="evidence" value="ECO:0007669"/>
    <property type="project" value="TreeGrafter"/>
</dbReference>
<accession>A0A336LJ37</accession>
<dbReference type="Gene3D" id="2.60.40.10">
    <property type="entry name" value="Immunoglobulins"/>
    <property type="match status" value="2"/>
</dbReference>
<dbReference type="SUPFAM" id="SSF48726">
    <property type="entry name" value="Immunoglobulin"/>
    <property type="match status" value="1"/>
</dbReference>
<sequence length="323" mass="36671">MFFLVMNDVVQIKKAITLHDVRVEIPRAVERGEDAHFVCRYSLDSDQQLYAVKWYKGRREFYRFQPNEIPPIKTFEIPGISVFRSVSNATHLTLRAVEPTISGKYSCEVSADAPSFDTMLVTGEMDVIELPRTKPKIADINNTKYRVGDALYGNCTSFNSRPAANLTWLINNITIEAKDVQLDKIKNETTKLETVTLSLFVHLKREHFTRGGKAKIQCVAKMFDAYMQSDERIIEEDRGDMTNMIDLYGPIGASLYDSDTKDAFMTHYISKASSPSNTLTNLILTCLIFTRIIISVFMNYSSILKKSTIKTRVLTKSNVITVS</sequence>
<dbReference type="AlphaFoldDB" id="A0A336LJ37"/>
<keyword evidence="1" id="KW-1133">Transmembrane helix</keyword>
<dbReference type="EMBL" id="UFQT01000017">
    <property type="protein sequence ID" value="SSX17860.1"/>
    <property type="molecule type" value="Genomic_DNA"/>
</dbReference>
<feature type="domain" description="Ig-like" evidence="2">
    <location>
        <begin position="29"/>
        <end position="122"/>
    </location>
</feature>
<reference evidence="3" key="1">
    <citation type="submission" date="2018-07" db="EMBL/GenBank/DDBJ databases">
        <authorList>
            <person name="Quirk P.G."/>
            <person name="Krulwich T.A."/>
        </authorList>
    </citation>
    <scope>NUCLEOTIDE SEQUENCE</scope>
</reference>
<name>A0A336LJ37_CULSO</name>
<dbReference type="PROSITE" id="PS50835">
    <property type="entry name" value="IG_LIKE"/>
    <property type="match status" value="1"/>
</dbReference>
<dbReference type="PANTHER" id="PTHR21261">
    <property type="entry name" value="BEAT PROTEIN"/>
    <property type="match status" value="1"/>
</dbReference>
<dbReference type="PANTHER" id="PTHR21261:SF8">
    <property type="entry name" value="BEATEN PATH IA, ISOFORM B-RELATED"/>
    <property type="match status" value="1"/>
</dbReference>
<evidence type="ECO:0000256" key="1">
    <source>
        <dbReference type="SAM" id="Phobius"/>
    </source>
</evidence>
<evidence type="ECO:0000313" key="3">
    <source>
        <dbReference type="EMBL" id="SSX17860.1"/>
    </source>
</evidence>
<keyword evidence="1" id="KW-0472">Membrane</keyword>
<dbReference type="OMA" id="TSGRCTI"/>
<gene>
    <name evidence="3" type="primary">CSON004135</name>
</gene>